<comment type="caution">
    <text evidence="2">The sequence shown here is derived from an EMBL/GenBank/DDBJ whole genome shotgun (WGS) entry which is preliminary data.</text>
</comment>
<dbReference type="AlphaFoldDB" id="A0A8J3UUH6"/>
<proteinExistence type="predicted"/>
<evidence type="ECO:0000313" key="2">
    <source>
        <dbReference type="EMBL" id="GII51518.1"/>
    </source>
</evidence>
<keyword evidence="3" id="KW-1185">Reference proteome</keyword>
<dbReference type="InterPro" id="IPR012495">
    <property type="entry name" value="TadE-like_dom"/>
</dbReference>
<dbReference type="RefSeq" id="WP_203980996.1">
    <property type="nucleotide sequence ID" value="NZ_BAAAKY010000009.1"/>
</dbReference>
<reference evidence="2" key="1">
    <citation type="submission" date="2021-01" db="EMBL/GenBank/DDBJ databases">
        <title>Whole genome shotgun sequence of Planotetraspora silvatica NBRC 100141.</title>
        <authorList>
            <person name="Komaki H."/>
            <person name="Tamura T."/>
        </authorList>
    </citation>
    <scope>NUCLEOTIDE SEQUENCE</scope>
    <source>
        <strain evidence="2">NBRC 100141</strain>
    </source>
</reference>
<sequence>MTRERSNRGERGSMAVEAVLLAPVMLIFLLFIVGAARIVEAKGEVDGAARDAARAASVQRDFGSAGTAAGEAAQGLDCSGGPTVSLTGSDWVQGGSVRVTVGCVVDLSAVSGFGFAPSISMSSTSVVPLEQFRRIQ</sequence>
<dbReference type="Proteomes" id="UP000644610">
    <property type="component" value="Unassembled WGS sequence"/>
</dbReference>
<evidence type="ECO:0000259" key="1">
    <source>
        <dbReference type="Pfam" id="PF07811"/>
    </source>
</evidence>
<gene>
    <name evidence="2" type="ORF">Psi02_79420</name>
</gene>
<evidence type="ECO:0000313" key="3">
    <source>
        <dbReference type="Proteomes" id="UP000644610"/>
    </source>
</evidence>
<dbReference type="EMBL" id="BOOQ01000075">
    <property type="protein sequence ID" value="GII51518.1"/>
    <property type="molecule type" value="Genomic_DNA"/>
</dbReference>
<name>A0A8J3UUH6_9ACTN</name>
<dbReference type="Pfam" id="PF07811">
    <property type="entry name" value="TadE"/>
    <property type="match status" value="1"/>
</dbReference>
<accession>A0A8J3UUH6</accession>
<feature type="domain" description="TadE-like" evidence="1">
    <location>
        <begin position="12"/>
        <end position="54"/>
    </location>
</feature>
<organism evidence="2 3">
    <name type="scientific">Planotetraspora silvatica</name>
    <dbReference type="NCBI Taxonomy" id="234614"/>
    <lineage>
        <taxon>Bacteria</taxon>
        <taxon>Bacillati</taxon>
        <taxon>Actinomycetota</taxon>
        <taxon>Actinomycetes</taxon>
        <taxon>Streptosporangiales</taxon>
        <taxon>Streptosporangiaceae</taxon>
        <taxon>Planotetraspora</taxon>
    </lineage>
</organism>
<protein>
    <recommendedName>
        <fullName evidence="1">TadE-like domain-containing protein</fullName>
    </recommendedName>
</protein>